<keyword evidence="2" id="KW-0472">Membrane</keyword>
<evidence type="ECO:0000313" key="4">
    <source>
        <dbReference type="Proteomes" id="UP000032303"/>
    </source>
</evidence>
<evidence type="ECO:0000256" key="2">
    <source>
        <dbReference type="SAM" id="Phobius"/>
    </source>
</evidence>
<organism evidence="3 4">
    <name type="scientific">Photobacterium gaetbulicola Gung47</name>
    <dbReference type="NCBI Taxonomy" id="658445"/>
    <lineage>
        <taxon>Bacteria</taxon>
        <taxon>Pseudomonadati</taxon>
        <taxon>Pseudomonadota</taxon>
        <taxon>Gammaproteobacteria</taxon>
        <taxon>Vibrionales</taxon>
        <taxon>Vibrionaceae</taxon>
        <taxon>Photobacterium</taxon>
    </lineage>
</organism>
<dbReference type="Proteomes" id="UP000032303">
    <property type="component" value="Chromosome 2"/>
</dbReference>
<sequence length="538" mass="56807">MKWLLTIFILYSPFSFSNNVSCVELGLGNGQNKEYAYNRAKIRLEGHLTGGVDYDGIIKHEFISNAPAFRTYLCRGSTCEKSYTFWDGRNFDKYCGELAPECEEYEDANTCAPELNYCNSEEFNQDKQAAEQQCFDGLPENHSMNFSASCNAETQSANFQCDYTPIDDCIGPDCGDPDGGGPDGGGPDGGGPDGGGPDGGGPDGGGTDGGGPDGGGPDGGGPDGGGPDGGGPDGGGPDGGGPGEMPDFCRDNPDVCLYPPDDPACIENPALCDVEPSEDVLAAIRQVTAAIKDQHFNTNVAIKNNTTTANNIANDILSSSEYSNKQITSLIDANMVSNDLAIEGNDLIAKNTNDVVKSVNDGTDDIVKAVDKGTDQLKKIKQGVDDVNSTLLEGFCERNKDHSSCQPKKADITKCAEFVCEGEPVLCNLLRLEHAKQCYEPDFKGIDSGIDAIIAAGENADFVNPDVLDFSNPDTKYLNSGVSLSSSCPSPVSASVLGETVEFSYQPLCDLAKYLQPFIIAIAWLVAALTVGRGIGNL</sequence>
<keyword evidence="2" id="KW-0812">Transmembrane</keyword>
<reference evidence="3 4" key="1">
    <citation type="submission" date="2013-05" db="EMBL/GenBank/DDBJ databases">
        <title>Complete genome sequence of the lipase-producing bacterium Photobacterium gaetbulicola Gung47.</title>
        <authorList>
            <person name="Kim Y.-O."/>
        </authorList>
    </citation>
    <scope>NUCLEOTIDE SEQUENCE [LARGE SCALE GENOMIC DNA]</scope>
    <source>
        <strain evidence="3 4">Gung47</strain>
    </source>
</reference>
<dbReference type="NCBIfam" id="NF041109">
    <property type="entry name" value="VF_TspB_C_term"/>
    <property type="match status" value="1"/>
</dbReference>
<feature type="transmembrane region" description="Helical" evidence="2">
    <location>
        <begin position="514"/>
        <end position="532"/>
    </location>
</feature>
<proteinExistence type="predicted"/>
<name>A0A0C5WNK7_9GAMM</name>
<gene>
    <name evidence="3" type="ORF">H744_2c2019</name>
</gene>
<dbReference type="STRING" id="658445.H744_2c2019"/>
<protein>
    <submittedName>
        <fullName evidence="3">Uncharacterized protein</fullName>
    </submittedName>
</protein>
<dbReference type="EMBL" id="CP005974">
    <property type="protein sequence ID" value="AJR08683.1"/>
    <property type="molecule type" value="Genomic_DNA"/>
</dbReference>
<accession>A0A0C5WNK7</accession>
<keyword evidence="4" id="KW-1185">Reference proteome</keyword>
<feature type="region of interest" description="Disordered" evidence="1">
    <location>
        <begin position="172"/>
        <end position="248"/>
    </location>
</feature>
<feature type="compositionally biased region" description="Gly residues" evidence="1">
    <location>
        <begin position="177"/>
        <end position="243"/>
    </location>
</feature>
<evidence type="ECO:0000313" key="3">
    <source>
        <dbReference type="EMBL" id="AJR08683.1"/>
    </source>
</evidence>
<dbReference type="KEGG" id="pgb:H744_2c2019"/>
<dbReference type="AlphaFoldDB" id="A0A0C5WNK7"/>
<evidence type="ECO:0000256" key="1">
    <source>
        <dbReference type="SAM" id="MobiDB-lite"/>
    </source>
</evidence>
<dbReference type="OrthoDB" id="5916949at2"/>
<dbReference type="PATRIC" id="fig|658445.3.peg.3991"/>
<dbReference type="HOGENOM" id="CLU_521618_0_0_6"/>
<keyword evidence="2" id="KW-1133">Transmembrane helix</keyword>